<protein>
    <submittedName>
        <fullName evidence="6">Probable low-specificity L-threonine aldolase 2</fullName>
    </submittedName>
</protein>
<dbReference type="PANTHER" id="PTHR48097">
    <property type="entry name" value="L-THREONINE ALDOLASE-RELATED"/>
    <property type="match status" value="1"/>
</dbReference>
<dbReference type="Pfam" id="PF01212">
    <property type="entry name" value="Beta_elim_lyase"/>
    <property type="match status" value="1"/>
</dbReference>
<dbReference type="GeneID" id="114589265"/>
<organism evidence="6 7">
    <name type="scientific">Podarcis muralis</name>
    <name type="common">Wall lizard</name>
    <name type="synonym">Lacerta muralis</name>
    <dbReference type="NCBI Taxonomy" id="64176"/>
    <lineage>
        <taxon>Eukaryota</taxon>
        <taxon>Metazoa</taxon>
        <taxon>Chordata</taxon>
        <taxon>Craniata</taxon>
        <taxon>Vertebrata</taxon>
        <taxon>Euteleostomi</taxon>
        <taxon>Lepidosauria</taxon>
        <taxon>Squamata</taxon>
        <taxon>Bifurcata</taxon>
        <taxon>Unidentata</taxon>
        <taxon>Episquamata</taxon>
        <taxon>Laterata</taxon>
        <taxon>Lacertibaenia</taxon>
        <taxon>Lacertidae</taxon>
        <taxon>Podarcis</taxon>
    </lineage>
</organism>
<sequence>MSLVAALQTGGEMARRGGRAHLGKELHARICSCWAPATPPATSHGGEAYAPSSCKAGCPVFSSDSCQPVGWCRQPGAILSRFSRRRWGVGTTLVPSGHGYRCRISKTCMHQLRPCQGLGACLALPRCWFQGVDTFLSQKGPCQTFCSSLAHPSSTRQSLSASLRSPWLMKILLRTYSQSVTGQHCASLPWWHTKQPSSSLVPAPRVGKHSYHASSPAGTECHVVDLRSDTVTQPSPEMRQAMAQAEVGDDDYGEDPTVNELQRVVADLLGMEGALFVPTATMANLIAVMCHCRERGAQLMLGRESHIHVFEHGGIAQVAGVHSEALQDLPNGTINLDELEQKIQRAHQSQYHPRPQLICLENTHSSAGGRVLPLKYLQEVHHVAQRYGLRIHMDGARVLNAAVALGVPPAHISQHCNSISLCLSKGVGAPAGALLAGSEELIAEAWRVRKLLGGGMRQAGVLAAAGLVGLSRVEETLKRDHHNARHFAQGAFALGSPLCSVNPATVETNIVMATVSAPGLTPAKLCELMEAVSEEEVAAIGQAVSVRLFPWGEHRLRAVWHCDVSLRDTQLAEGKWRFVLGKWEQQSAGVP</sequence>
<feature type="domain" description="Aromatic amino acid beta-eliminating lyase/threonine aldolase" evidence="5">
    <location>
        <begin position="225"/>
        <end position="515"/>
    </location>
</feature>
<evidence type="ECO:0000313" key="7">
    <source>
        <dbReference type="Proteomes" id="UP000472272"/>
    </source>
</evidence>
<dbReference type="KEGG" id="pmua:114589265"/>
<evidence type="ECO:0000256" key="4">
    <source>
        <dbReference type="ARBA" id="ARBA00023239"/>
    </source>
</evidence>
<dbReference type="GeneTree" id="ENSGT00390000014681"/>
<dbReference type="InterPro" id="IPR023603">
    <property type="entry name" value="Low_specificity_L-TA-like"/>
</dbReference>
<evidence type="ECO:0000259" key="5">
    <source>
        <dbReference type="Pfam" id="PF01212"/>
    </source>
</evidence>
<evidence type="ECO:0000256" key="3">
    <source>
        <dbReference type="ARBA" id="ARBA00022898"/>
    </source>
</evidence>
<dbReference type="NCBIfam" id="NF041359">
    <property type="entry name" value="GntG_guanitoxin"/>
    <property type="match status" value="1"/>
</dbReference>
<dbReference type="InterPro" id="IPR001597">
    <property type="entry name" value="ArAA_b-elim_lyase/Thr_aldolase"/>
</dbReference>
<evidence type="ECO:0000313" key="6">
    <source>
        <dbReference type="Ensembl" id="ENSPMRP00000006560.1"/>
    </source>
</evidence>
<dbReference type="GO" id="GO:0005829">
    <property type="term" value="C:cytosol"/>
    <property type="evidence" value="ECO:0007669"/>
    <property type="project" value="TreeGrafter"/>
</dbReference>
<dbReference type="InterPro" id="IPR015422">
    <property type="entry name" value="PyrdxlP-dep_Trfase_small"/>
</dbReference>
<dbReference type="Proteomes" id="UP000472272">
    <property type="component" value="Chromosome 2"/>
</dbReference>
<comment type="cofactor">
    <cofactor evidence="1">
        <name>pyridoxal 5'-phosphate</name>
        <dbReference type="ChEBI" id="CHEBI:597326"/>
    </cofactor>
</comment>
<dbReference type="RefSeq" id="XP_028571343.1">
    <property type="nucleotide sequence ID" value="XM_028715510.1"/>
</dbReference>
<dbReference type="FunFam" id="3.40.640.10:FF:000030">
    <property type="entry name" value="Low-specificity L-threonine aldolase"/>
    <property type="match status" value="1"/>
</dbReference>
<dbReference type="SUPFAM" id="SSF53383">
    <property type="entry name" value="PLP-dependent transferases"/>
    <property type="match status" value="1"/>
</dbReference>
<dbReference type="InterPro" id="IPR015421">
    <property type="entry name" value="PyrdxlP-dep_Trfase_major"/>
</dbReference>
<keyword evidence="7" id="KW-1185">Reference proteome</keyword>
<accession>A0A670I4V3</accession>
<evidence type="ECO:0000256" key="2">
    <source>
        <dbReference type="ARBA" id="ARBA00006966"/>
    </source>
</evidence>
<dbReference type="InterPro" id="IPR015424">
    <property type="entry name" value="PyrdxlP-dep_Trfase"/>
</dbReference>
<keyword evidence="3" id="KW-0663">Pyridoxal phosphate</keyword>
<dbReference type="Ensembl" id="ENSPMRT00000006991.1">
    <property type="protein sequence ID" value="ENSPMRP00000006560.1"/>
    <property type="gene ID" value="ENSPMRG00000004432.1"/>
</dbReference>
<name>A0A670I4V3_PODMU</name>
<dbReference type="PANTHER" id="PTHR48097:SF9">
    <property type="entry name" value="L-THREONINE ALDOLASE"/>
    <property type="match status" value="1"/>
</dbReference>
<dbReference type="GO" id="GO:0006567">
    <property type="term" value="P:L-threonine catabolic process"/>
    <property type="evidence" value="ECO:0007669"/>
    <property type="project" value="TreeGrafter"/>
</dbReference>
<dbReference type="OMA" id="VQTNIVI"/>
<reference evidence="6" key="3">
    <citation type="submission" date="2025-09" db="UniProtKB">
        <authorList>
            <consortium name="Ensembl"/>
        </authorList>
    </citation>
    <scope>IDENTIFICATION</scope>
</reference>
<dbReference type="FunFam" id="3.90.1150.10:FF:000041">
    <property type="entry name" value="Low-specificity L-threonine aldolase"/>
    <property type="match status" value="1"/>
</dbReference>
<evidence type="ECO:0000256" key="1">
    <source>
        <dbReference type="ARBA" id="ARBA00001933"/>
    </source>
</evidence>
<dbReference type="GO" id="GO:0008732">
    <property type="term" value="F:L-allo-threonine aldolase activity"/>
    <property type="evidence" value="ECO:0007669"/>
    <property type="project" value="TreeGrafter"/>
</dbReference>
<reference evidence="6" key="2">
    <citation type="submission" date="2025-08" db="UniProtKB">
        <authorList>
            <consortium name="Ensembl"/>
        </authorList>
    </citation>
    <scope>IDENTIFICATION</scope>
</reference>
<proteinExistence type="inferred from homology"/>
<reference evidence="6 7" key="1">
    <citation type="journal article" date="2019" name="Proc. Natl. Acad. Sci. U.S.A.">
        <title>Regulatory changes in pterin and carotenoid genes underlie balanced color polymorphisms in the wall lizard.</title>
        <authorList>
            <person name="Andrade P."/>
            <person name="Pinho C."/>
            <person name="Perez I de Lanuza G."/>
            <person name="Afonso S."/>
            <person name="Brejcha J."/>
            <person name="Rubin C.J."/>
            <person name="Wallerman O."/>
            <person name="Pereira P."/>
            <person name="Sabatino S.J."/>
            <person name="Bellati A."/>
            <person name="Pellitteri-Rosa D."/>
            <person name="Bosakova Z."/>
            <person name="Bunikis I."/>
            <person name="Carretero M.A."/>
            <person name="Feiner N."/>
            <person name="Marsik P."/>
            <person name="Pauperio F."/>
            <person name="Salvi D."/>
            <person name="Soler L."/>
            <person name="While G.M."/>
            <person name="Uller T."/>
            <person name="Font E."/>
            <person name="Andersson L."/>
            <person name="Carneiro M."/>
        </authorList>
    </citation>
    <scope>NUCLEOTIDE SEQUENCE</scope>
</reference>
<comment type="similarity">
    <text evidence="2">Belongs to the threonine aldolase family.</text>
</comment>
<dbReference type="GO" id="GO:0006545">
    <property type="term" value="P:glycine biosynthetic process"/>
    <property type="evidence" value="ECO:0007669"/>
    <property type="project" value="TreeGrafter"/>
</dbReference>
<dbReference type="Gene3D" id="3.90.1150.10">
    <property type="entry name" value="Aspartate Aminotransferase, domain 1"/>
    <property type="match status" value="1"/>
</dbReference>
<gene>
    <name evidence="6" type="primary">LOC114589265</name>
</gene>
<keyword evidence="4" id="KW-0456">Lyase</keyword>
<dbReference type="OrthoDB" id="10261951at2759"/>
<dbReference type="Gene3D" id="3.40.640.10">
    <property type="entry name" value="Type I PLP-dependent aspartate aminotransferase-like (Major domain)"/>
    <property type="match status" value="1"/>
</dbReference>
<dbReference type="AlphaFoldDB" id="A0A670I4V3"/>